<protein>
    <submittedName>
        <fullName evidence="1">Uncharacterized protein</fullName>
    </submittedName>
</protein>
<reference evidence="1 2" key="1">
    <citation type="journal article" date="2012" name="Int. J. Syst. Evol. Microbiol.">
        <title>Vibrio caribbeanicus sp. nov., isolated from the marine sponge Scleritoderma cyanea.</title>
        <authorList>
            <person name="Hoffmann M."/>
            <person name="Monday S.R."/>
            <person name="Allard M.W."/>
            <person name="Strain E.A."/>
            <person name="Whittaker P."/>
            <person name="Naum M."/>
            <person name="McCarthy P.J."/>
            <person name="Lopez J.V."/>
            <person name="Fischer M."/>
            <person name="Brown E.W."/>
        </authorList>
    </citation>
    <scope>NUCLEOTIDE SEQUENCE [LARGE SCALE GENOMIC DNA]</scope>
    <source>
        <strain evidence="1 2">ATCC 700023</strain>
    </source>
</reference>
<dbReference type="AlphaFoldDB" id="F9S2F0"/>
<keyword evidence="2" id="KW-1185">Reference proteome</keyword>
<evidence type="ECO:0000313" key="1">
    <source>
        <dbReference type="EMBL" id="EGU39568.1"/>
    </source>
</evidence>
<name>F9S2F0_9VIBR</name>
<evidence type="ECO:0000313" key="2">
    <source>
        <dbReference type="Proteomes" id="UP000004605"/>
    </source>
</evidence>
<dbReference type="RefSeq" id="WP_006712261.1">
    <property type="nucleotide sequence ID" value="NZ_AFWF01000148.1"/>
</dbReference>
<proteinExistence type="predicted"/>
<dbReference type="Proteomes" id="UP000004605">
    <property type="component" value="Unassembled WGS sequence"/>
</dbReference>
<dbReference type="EMBL" id="AFWF01000148">
    <property type="protein sequence ID" value="EGU39568.1"/>
    <property type="molecule type" value="Genomic_DNA"/>
</dbReference>
<sequence>IEVKQAAELAAIDAQYSEKQKGEEEFQRLLTAIEVRHESERSKLVQTNLQKELNARTKAQEDYFKRISQLSIDSSESAIERLNQESAKSLSIAQEQYNQGLIDEEQFQIEKNLIVDKYNKQREALDTASSAASANAYISAFNTIGASLDSLAEENDAFAKTAFIVNQAAAFAQAIVNAHLGFTKANTIDPTGTLGAVTLSAGYASAGIIAGQTIAGVFHDGTDAVPDSLNNSSFLLKAGERVVQPSANKELTQFLEDQKNGKGSGNTSVINANMTVNGQVTDEAWFNKQLIKQRNTIYSAYSKVDRERPLKRKR</sequence>
<comment type="caution">
    <text evidence="1">The sequence shown here is derived from an EMBL/GenBank/DDBJ whole genome shotgun (WGS) entry which is preliminary data.</text>
</comment>
<feature type="non-terminal residue" evidence="1">
    <location>
        <position position="1"/>
    </location>
</feature>
<organism evidence="1 2">
    <name type="scientific">Vibrio ichthyoenteri ATCC 700023</name>
    <dbReference type="NCBI Taxonomy" id="870968"/>
    <lineage>
        <taxon>Bacteria</taxon>
        <taxon>Pseudomonadati</taxon>
        <taxon>Pseudomonadota</taxon>
        <taxon>Gammaproteobacteria</taxon>
        <taxon>Vibrionales</taxon>
        <taxon>Vibrionaceae</taxon>
        <taxon>Vibrio</taxon>
    </lineage>
</organism>
<gene>
    <name evidence="1" type="ORF">VII00023_16741</name>
</gene>
<accession>F9S2F0</accession>